<evidence type="ECO:0000256" key="2">
    <source>
        <dbReference type="ARBA" id="ARBA00022729"/>
    </source>
</evidence>
<evidence type="ECO:0000259" key="7">
    <source>
        <dbReference type="Pfam" id="PF13505"/>
    </source>
</evidence>
<evidence type="ECO:0000256" key="3">
    <source>
        <dbReference type="ARBA" id="ARBA00023136"/>
    </source>
</evidence>
<dbReference type="InterPro" id="IPR051692">
    <property type="entry name" value="OMP-like"/>
</dbReference>
<evidence type="ECO:0000256" key="5">
    <source>
        <dbReference type="ARBA" id="ARBA00038306"/>
    </source>
</evidence>
<evidence type="ECO:0000313" key="9">
    <source>
        <dbReference type="Proteomes" id="UP000503339"/>
    </source>
</evidence>
<dbReference type="PANTHER" id="PTHR34001">
    <property type="entry name" value="BLL7405 PROTEIN"/>
    <property type="match status" value="1"/>
</dbReference>
<dbReference type="AlphaFoldDB" id="A0A6M7UIH8"/>
<evidence type="ECO:0000256" key="6">
    <source>
        <dbReference type="SAM" id="SignalP"/>
    </source>
</evidence>
<feature type="chain" id="PRO_5026698420" evidence="6">
    <location>
        <begin position="21"/>
        <end position="239"/>
    </location>
</feature>
<dbReference type="SUPFAM" id="SSF56925">
    <property type="entry name" value="OMPA-like"/>
    <property type="match status" value="1"/>
</dbReference>
<comment type="similarity">
    <text evidence="5">Belongs to the Omp25/RopB family.</text>
</comment>
<sequence>MKTFLLATAFLLGSAGMASAADAGATLPAAAYNWSGAYIGAQAGYGWGDARVGQTFAPDSFEGYGWGYGSMSGGFGGLYAGYMKQFDGGLVLGIEGDYSFANRKDTTVYQALGVDDPGFGGVLELNAIGSARLRAGYAMDRWLPFVTAGVAMAHYKHSTVFLPSEDVYADVEDTIAGYALGAGAEYAVTDNWVVRGEYRFADFGRHVSIRHSTFDGAPINPDAIELRTHDIRLGIAYKF</sequence>
<organism evidence="8 9">
    <name type="scientific">Mesorhizobium erdmanii</name>
    <dbReference type="NCBI Taxonomy" id="1777866"/>
    <lineage>
        <taxon>Bacteria</taxon>
        <taxon>Pseudomonadati</taxon>
        <taxon>Pseudomonadota</taxon>
        <taxon>Alphaproteobacteria</taxon>
        <taxon>Hyphomicrobiales</taxon>
        <taxon>Phyllobacteriaceae</taxon>
        <taxon>Mesorhizobium</taxon>
    </lineage>
</organism>
<dbReference type="Proteomes" id="UP000503339">
    <property type="component" value="Chromosome"/>
</dbReference>
<dbReference type="Pfam" id="PF13505">
    <property type="entry name" value="OMP_b-brl"/>
    <property type="match status" value="1"/>
</dbReference>
<dbReference type="InterPro" id="IPR011250">
    <property type="entry name" value="OMP/PagP_B-barrel"/>
</dbReference>
<keyword evidence="2 6" id="KW-0732">Signal</keyword>
<feature type="domain" description="Outer membrane protein beta-barrel" evidence="7">
    <location>
        <begin position="18"/>
        <end position="239"/>
    </location>
</feature>
<accession>A0A6M7UIH8</accession>
<protein>
    <submittedName>
        <fullName evidence="8">Porin family protein</fullName>
    </submittedName>
</protein>
<dbReference type="EMBL" id="CP033361">
    <property type="protein sequence ID" value="QKC76652.1"/>
    <property type="molecule type" value="Genomic_DNA"/>
</dbReference>
<dbReference type="GO" id="GO:0009279">
    <property type="term" value="C:cell outer membrane"/>
    <property type="evidence" value="ECO:0007669"/>
    <property type="project" value="UniProtKB-SubCell"/>
</dbReference>
<evidence type="ECO:0000256" key="4">
    <source>
        <dbReference type="ARBA" id="ARBA00023237"/>
    </source>
</evidence>
<dbReference type="KEGG" id="merd:EB233_14950"/>
<evidence type="ECO:0000313" key="8">
    <source>
        <dbReference type="EMBL" id="QKC76652.1"/>
    </source>
</evidence>
<gene>
    <name evidence="8" type="ORF">EB233_14950</name>
</gene>
<name>A0A6M7UIH8_9HYPH</name>
<dbReference type="InterPro" id="IPR027385">
    <property type="entry name" value="Beta-barrel_OMP"/>
</dbReference>
<evidence type="ECO:0000256" key="1">
    <source>
        <dbReference type="ARBA" id="ARBA00004442"/>
    </source>
</evidence>
<proteinExistence type="inferred from homology"/>
<keyword evidence="3" id="KW-0472">Membrane</keyword>
<dbReference type="Gene3D" id="2.40.160.20">
    <property type="match status" value="1"/>
</dbReference>
<keyword evidence="9" id="KW-1185">Reference proteome</keyword>
<reference evidence="8 9" key="1">
    <citation type="submission" date="2018-10" db="EMBL/GenBank/DDBJ databases">
        <authorList>
            <person name="Perry B.J."/>
            <person name="Sullivan J.T."/>
            <person name="Murphy R.J.T."/>
            <person name="Ramsay J.P."/>
            <person name="Ronson C.W."/>
        </authorList>
    </citation>
    <scope>NUCLEOTIDE SEQUENCE [LARGE SCALE GENOMIC DNA]</scope>
    <source>
        <strain evidence="8 9">NZP2014</strain>
    </source>
</reference>
<dbReference type="PANTHER" id="PTHR34001:SF3">
    <property type="entry name" value="BLL7405 PROTEIN"/>
    <property type="match status" value="1"/>
</dbReference>
<comment type="subcellular location">
    <subcellularLocation>
        <location evidence="1">Cell outer membrane</location>
    </subcellularLocation>
</comment>
<keyword evidence="4" id="KW-0998">Cell outer membrane</keyword>
<dbReference type="RefSeq" id="WP_064988008.1">
    <property type="nucleotide sequence ID" value="NZ_CP033361.1"/>
</dbReference>
<feature type="signal peptide" evidence="6">
    <location>
        <begin position="1"/>
        <end position="20"/>
    </location>
</feature>